<name>A0A4Z0QZ23_9FIRM</name>
<organism evidence="1 2">
    <name type="scientific">Desulfosporosinus fructosivorans</name>
    <dbReference type="NCBI Taxonomy" id="2018669"/>
    <lineage>
        <taxon>Bacteria</taxon>
        <taxon>Bacillati</taxon>
        <taxon>Bacillota</taxon>
        <taxon>Clostridia</taxon>
        <taxon>Eubacteriales</taxon>
        <taxon>Desulfitobacteriaceae</taxon>
        <taxon>Desulfosporosinus</taxon>
    </lineage>
</organism>
<sequence length="62" mass="7403">MCKTLNCQSGEILEYVCKMKMTKISKAYYMSAVWIALRRSSLEPMSNELLIFIIYIVYRKIW</sequence>
<evidence type="ECO:0000313" key="2">
    <source>
        <dbReference type="Proteomes" id="UP000298460"/>
    </source>
</evidence>
<dbReference type="AlphaFoldDB" id="A0A4Z0QZ23"/>
<dbReference type="Proteomes" id="UP000298460">
    <property type="component" value="Unassembled WGS sequence"/>
</dbReference>
<evidence type="ECO:0000313" key="1">
    <source>
        <dbReference type="EMBL" id="TGE35690.1"/>
    </source>
</evidence>
<dbReference type="EMBL" id="SPQQ01000012">
    <property type="protein sequence ID" value="TGE35690.1"/>
    <property type="molecule type" value="Genomic_DNA"/>
</dbReference>
<reference evidence="1 2" key="1">
    <citation type="submission" date="2019-03" db="EMBL/GenBank/DDBJ databases">
        <title>Draft Genome Sequence of Desulfosporosinus fructosivorans Strain 63.6F, Isolated from Marine Sediment in the Baltic Sea.</title>
        <authorList>
            <person name="Hausmann B."/>
            <person name="Vandieken V."/>
            <person name="Pjevac P."/>
            <person name="Schreck K."/>
            <person name="Herbold C.W."/>
            <person name="Loy A."/>
        </authorList>
    </citation>
    <scope>NUCLEOTIDE SEQUENCE [LARGE SCALE GENOMIC DNA]</scope>
    <source>
        <strain evidence="1 2">63.6F</strain>
    </source>
</reference>
<keyword evidence="2" id="KW-1185">Reference proteome</keyword>
<accession>A0A4Z0QZ23</accession>
<proteinExistence type="predicted"/>
<comment type="caution">
    <text evidence="1">The sequence shown here is derived from an EMBL/GenBank/DDBJ whole genome shotgun (WGS) entry which is preliminary data.</text>
</comment>
<protein>
    <submittedName>
        <fullName evidence="1">Uncharacterized protein</fullName>
    </submittedName>
</protein>
<gene>
    <name evidence="1" type="ORF">E4K67_24395</name>
</gene>